<evidence type="ECO:0008006" key="3">
    <source>
        <dbReference type="Google" id="ProtNLM"/>
    </source>
</evidence>
<name>A0A1C2DHU4_9HYPH</name>
<sequence length="123" mass="13776">MSRRIVQISSFDILPGKLEQFKDAIRKAVAFAEANGPQLVVETFVDDEAMRAHSLQIMPSSEAILEHWRIADPHIRDVMESCVMRRLDVYGQPSEEVILGLLSLIEQGVPVTITPGFVGFRRG</sequence>
<dbReference type="EMBL" id="MDEO01000035">
    <property type="protein sequence ID" value="OCX14344.1"/>
    <property type="molecule type" value="Genomic_DNA"/>
</dbReference>
<accession>A0A1C2DHU4</accession>
<protein>
    <recommendedName>
        <fullName evidence="3">ABM domain-containing protein</fullName>
    </recommendedName>
</protein>
<organism evidence="1 2">
    <name type="scientific">Mesorhizobium hungaricum</name>
    <dbReference type="NCBI Taxonomy" id="1566387"/>
    <lineage>
        <taxon>Bacteria</taxon>
        <taxon>Pseudomonadati</taxon>
        <taxon>Pseudomonadota</taxon>
        <taxon>Alphaproteobacteria</taxon>
        <taxon>Hyphomicrobiales</taxon>
        <taxon>Phyllobacteriaceae</taxon>
        <taxon>Mesorhizobium</taxon>
    </lineage>
</organism>
<keyword evidence="2" id="KW-1185">Reference proteome</keyword>
<evidence type="ECO:0000313" key="2">
    <source>
        <dbReference type="Proteomes" id="UP000094412"/>
    </source>
</evidence>
<gene>
    <name evidence="1" type="ORF">QV13_17790</name>
</gene>
<comment type="caution">
    <text evidence="1">The sequence shown here is derived from an EMBL/GenBank/DDBJ whole genome shotgun (WGS) entry which is preliminary data.</text>
</comment>
<dbReference type="RefSeq" id="WP_024924798.1">
    <property type="nucleotide sequence ID" value="NZ_MDEO01000035.1"/>
</dbReference>
<evidence type="ECO:0000313" key="1">
    <source>
        <dbReference type="EMBL" id="OCX14344.1"/>
    </source>
</evidence>
<proteinExistence type="predicted"/>
<reference evidence="1 2" key="1">
    <citation type="submission" date="2016-08" db="EMBL/GenBank/DDBJ databases">
        <title>Whole genome sequence of Mesorhizobium sp. strain UASWS1009 isolated from industrial sewage.</title>
        <authorList>
            <person name="Crovadore J."/>
            <person name="Calmin G."/>
            <person name="Chablais R."/>
            <person name="Cochard B."/>
            <person name="Lefort F."/>
        </authorList>
    </citation>
    <scope>NUCLEOTIDE SEQUENCE [LARGE SCALE GENOMIC DNA]</scope>
    <source>
        <strain evidence="1 2">UASWS1009</strain>
    </source>
</reference>
<dbReference type="Proteomes" id="UP000094412">
    <property type="component" value="Unassembled WGS sequence"/>
</dbReference>
<dbReference type="AlphaFoldDB" id="A0A1C2DHU4"/>